<dbReference type="GO" id="GO:0050019">
    <property type="term" value="F:L-arabinitol 4-dehydrogenase activity"/>
    <property type="evidence" value="ECO:0007669"/>
    <property type="project" value="UniProtKB-EC"/>
</dbReference>
<dbReference type="GO" id="GO:0006062">
    <property type="term" value="P:sorbitol catabolic process"/>
    <property type="evidence" value="ECO:0007669"/>
    <property type="project" value="TreeGrafter"/>
</dbReference>
<evidence type="ECO:0000256" key="3">
    <source>
        <dbReference type="ARBA" id="ARBA00011881"/>
    </source>
</evidence>
<comment type="subunit">
    <text evidence="3">Homotetramer.</text>
</comment>
<evidence type="ECO:0000259" key="10">
    <source>
        <dbReference type="Pfam" id="PF00107"/>
    </source>
</evidence>
<keyword evidence="5" id="KW-0862">Zinc</keyword>
<feature type="domain" description="Alcohol dehydrogenase-like N-terminal" evidence="11">
    <location>
        <begin position="62"/>
        <end position="179"/>
    </location>
</feature>
<dbReference type="Proteomes" id="UP000279236">
    <property type="component" value="Unassembled WGS sequence"/>
</dbReference>
<dbReference type="GO" id="GO:0003939">
    <property type="term" value="F:L-iditol 2-dehydrogenase (NAD+) activity"/>
    <property type="evidence" value="ECO:0007669"/>
    <property type="project" value="TreeGrafter"/>
</dbReference>
<dbReference type="Gene3D" id="3.90.180.10">
    <property type="entry name" value="Medium-chain alcohol dehydrogenases, catalytic domain"/>
    <property type="match status" value="1"/>
</dbReference>
<accession>A0A427Y201</accession>
<evidence type="ECO:0000256" key="1">
    <source>
        <dbReference type="ARBA" id="ARBA00001947"/>
    </source>
</evidence>
<dbReference type="PANTHER" id="PTHR43161:SF12">
    <property type="entry name" value="L-ARABINITOL 4-DEHYDROGENASE"/>
    <property type="match status" value="1"/>
</dbReference>
<proteinExistence type="inferred from homology"/>
<evidence type="ECO:0000256" key="8">
    <source>
        <dbReference type="ARBA" id="ARBA00039783"/>
    </source>
</evidence>
<dbReference type="SUPFAM" id="SSF51735">
    <property type="entry name" value="NAD(P)-binding Rossmann-fold domains"/>
    <property type="match status" value="1"/>
</dbReference>
<comment type="cofactor">
    <cofactor evidence="1">
        <name>Zn(2+)</name>
        <dbReference type="ChEBI" id="CHEBI:29105"/>
    </cofactor>
</comment>
<evidence type="ECO:0000256" key="9">
    <source>
        <dbReference type="ARBA" id="ARBA00049317"/>
    </source>
</evidence>
<keyword evidence="4" id="KW-0479">Metal-binding</keyword>
<dbReference type="GO" id="GO:0046872">
    <property type="term" value="F:metal ion binding"/>
    <property type="evidence" value="ECO:0007669"/>
    <property type="project" value="UniProtKB-KW"/>
</dbReference>
<dbReference type="InterPro" id="IPR011032">
    <property type="entry name" value="GroES-like_sf"/>
</dbReference>
<dbReference type="EC" id="1.1.1.12" evidence="7"/>
<comment type="caution">
    <text evidence="12">The sequence shown here is derived from an EMBL/GenBank/DDBJ whole genome shotgun (WGS) entry which is preliminary data.</text>
</comment>
<keyword evidence="13" id="KW-1185">Reference proteome</keyword>
<evidence type="ECO:0000256" key="6">
    <source>
        <dbReference type="ARBA" id="ARBA00023002"/>
    </source>
</evidence>
<dbReference type="InterPro" id="IPR036291">
    <property type="entry name" value="NAD(P)-bd_dom_sf"/>
</dbReference>
<evidence type="ECO:0000259" key="11">
    <source>
        <dbReference type="Pfam" id="PF08240"/>
    </source>
</evidence>
<dbReference type="OrthoDB" id="2148442at2759"/>
<evidence type="ECO:0000256" key="5">
    <source>
        <dbReference type="ARBA" id="ARBA00022833"/>
    </source>
</evidence>
<dbReference type="EMBL" id="RSCE01000003">
    <property type="protein sequence ID" value="RSH85107.1"/>
    <property type="molecule type" value="Genomic_DNA"/>
</dbReference>
<feature type="domain" description="Alcohol dehydrogenase-like C-terminal" evidence="10">
    <location>
        <begin position="212"/>
        <end position="308"/>
    </location>
</feature>
<dbReference type="InterPro" id="IPR013149">
    <property type="entry name" value="ADH-like_C"/>
</dbReference>
<evidence type="ECO:0000256" key="7">
    <source>
        <dbReference type="ARBA" id="ARBA00038954"/>
    </source>
</evidence>
<evidence type="ECO:0000256" key="2">
    <source>
        <dbReference type="ARBA" id="ARBA00008072"/>
    </source>
</evidence>
<dbReference type="RefSeq" id="XP_028478555.1">
    <property type="nucleotide sequence ID" value="XM_028622103.1"/>
</dbReference>
<dbReference type="GeneID" id="39591243"/>
<dbReference type="AlphaFoldDB" id="A0A427Y201"/>
<dbReference type="STRING" id="105984.A0A427Y201"/>
<gene>
    <name evidence="12" type="ORF">EHS24_006700</name>
</gene>
<comment type="catalytic activity">
    <reaction evidence="9">
        <text>L-arabinitol + NAD(+) = L-xylulose + NADH + H(+)</text>
        <dbReference type="Rhea" id="RHEA:16381"/>
        <dbReference type="ChEBI" id="CHEBI:15378"/>
        <dbReference type="ChEBI" id="CHEBI:17399"/>
        <dbReference type="ChEBI" id="CHEBI:18403"/>
        <dbReference type="ChEBI" id="CHEBI:57540"/>
        <dbReference type="ChEBI" id="CHEBI:57945"/>
        <dbReference type="EC" id="1.1.1.12"/>
    </reaction>
</comment>
<protein>
    <recommendedName>
        <fullName evidence="8">L-arabinitol 4-dehydrogenase</fullName>
        <ecNumber evidence="7">1.1.1.12</ecNumber>
    </recommendedName>
</protein>
<dbReference type="SUPFAM" id="SSF50129">
    <property type="entry name" value="GroES-like"/>
    <property type="match status" value="1"/>
</dbReference>
<organism evidence="12 13">
    <name type="scientific">Apiotrichum porosum</name>
    <dbReference type="NCBI Taxonomy" id="105984"/>
    <lineage>
        <taxon>Eukaryota</taxon>
        <taxon>Fungi</taxon>
        <taxon>Dikarya</taxon>
        <taxon>Basidiomycota</taxon>
        <taxon>Agaricomycotina</taxon>
        <taxon>Tremellomycetes</taxon>
        <taxon>Trichosporonales</taxon>
        <taxon>Trichosporonaceae</taxon>
        <taxon>Apiotrichum</taxon>
    </lineage>
</organism>
<dbReference type="Pfam" id="PF00107">
    <property type="entry name" value="ADH_zinc_N"/>
    <property type="match status" value="1"/>
</dbReference>
<evidence type="ECO:0000313" key="13">
    <source>
        <dbReference type="Proteomes" id="UP000279236"/>
    </source>
</evidence>
<evidence type="ECO:0000256" key="4">
    <source>
        <dbReference type="ARBA" id="ARBA00022723"/>
    </source>
</evidence>
<dbReference type="InterPro" id="IPR013154">
    <property type="entry name" value="ADH-like_N"/>
</dbReference>
<sequence>MSEIGTLPPNAMEQHYNGFQKIDYSVLSPGAAELADGTSNIKCAYTPELEMKMLLFQKPAAGPEEVVIHLRAAGICGSDVHFWKDGRIADSVVSQPCCAGHESAGEVIEVGANWKDKINVGDRVALEMGIPCGKPDCEECLSGGYNGCPHTVFFSTPPYHGTLGRYPVHPGAWVHKLPDNVSYTEGALCEPLCVALAGIERGGVKLADPVVIALATLLAARAAGAAPVVITDVVESRLDFARTLVPGVRTVLINPAKSPQEIAAEVRTAAGLPVKIVLECTGMESSIHAATYIVSFGGHVHIIGVGKSIQTFRYIRQAIRLVSEGLVNILPLVTHNVPLAEAVSAFNVAADPSQGAIKVHIVDN</sequence>
<dbReference type="PANTHER" id="PTHR43161">
    <property type="entry name" value="SORBITOL DEHYDROGENASE"/>
    <property type="match status" value="1"/>
</dbReference>
<reference evidence="12 13" key="1">
    <citation type="submission" date="2018-11" db="EMBL/GenBank/DDBJ databases">
        <title>Genome sequence of Apiotrichum porosum DSM 27194.</title>
        <authorList>
            <person name="Aliyu H."/>
            <person name="Gorte O."/>
            <person name="Ochsenreither K."/>
        </authorList>
    </citation>
    <scope>NUCLEOTIDE SEQUENCE [LARGE SCALE GENOMIC DNA]</scope>
    <source>
        <strain evidence="12 13">DSM 27194</strain>
    </source>
</reference>
<comment type="similarity">
    <text evidence="2">Belongs to the zinc-containing alcohol dehydrogenase family.</text>
</comment>
<dbReference type="Gene3D" id="3.40.50.720">
    <property type="entry name" value="NAD(P)-binding Rossmann-like Domain"/>
    <property type="match status" value="1"/>
</dbReference>
<name>A0A427Y201_9TREE</name>
<evidence type="ECO:0000313" key="12">
    <source>
        <dbReference type="EMBL" id="RSH85107.1"/>
    </source>
</evidence>
<dbReference type="Pfam" id="PF08240">
    <property type="entry name" value="ADH_N"/>
    <property type="match status" value="1"/>
</dbReference>
<keyword evidence="6" id="KW-0560">Oxidoreductase</keyword>